<evidence type="ECO:0000313" key="6">
    <source>
        <dbReference type="EMBL" id="SHL25557.1"/>
    </source>
</evidence>
<evidence type="ECO:0000259" key="4">
    <source>
        <dbReference type="Pfam" id="PF15915"/>
    </source>
</evidence>
<gene>
    <name evidence="6" type="ORF">SAMN05444342_3434</name>
    <name evidence="5" type="ORF">ZOD2009_13236</name>
</gene>
<reference evidence="8" key="2">
    <citation type="submission" date="2016-11" db="EMBL/GenBank/DDBJ databases">
        <authorList>
            <person name="Varghese N."/>
            <person name="Submissions S."/>
        </authorList>
    </citation>
    <scope>NUCLEOTIDE SEQUENCE [LARGE SCALE GENOMIC DNA]</scope>
    <source>
        <strain evidence="8">DX253</strain>
    </source>
</reference>
<organism evidence="5 7">
    <name type="scientific">Haladaptatus paucihalophilus DX253</name>
    <dbReference type="NCBI Taxonomy" id="797209"/>
    <lineage>
        <taxon>Archaea</taxon>
        <taxon>Methanobacteriati</taxon>
        <taxon>Methanobacteriota</taxon>
        <taxon>Stenosarchaea group</taxon>
        <taxon>Halobacteria</taxon>
        <taxon>Halobacteriales</taxon>
        <taxon>Haladaptataceae</taxon>
        <taxon>Haladaptatus</taxon>
    </lineage>
</organism>
<sequence length="223" mass="25074">MSTIAVVRVPASEFALEATLERVPGVSFEVERVVAPESERVMPYIWATADPDQFDALQAALEDDPTTEDVELLVDLDDEWLFRMTWIGKTQFVIHVLVDESGTIIDATGTDDEWQLRILFPSRDALGATYEYCEEHGIPLTIEQIYQLDQSPMRGKYGLTEEQYETLITALERGYYDIPRDISGTELAAELGISHQALSERLRRAYGNLLSNALVVGENELGE</sequence>
<keyword evidence="8" id="KW-1185">Reference proteome</keyword>
<keyword evidence="1" id="KW-0805">Transcription regulation</keyword>
<dbReference type="PANTHER" id="PTHR34236:SF1">
    <property type="entry name" value="DIMETHYL SULFOXIDE REDUCTASE TRANSCRIPTIONAL ACTIVATOR"/>
    <property type="match status" value="1"/>
</dbReference>
<dbReference type="InterPro" id="IPR031803">
    <property type="entry name" value="BAT_GAF/HTH-assoc"/>
</dbReference>
<dbReference type="Proteomes" id="UP000003751">
    <property type="component" value="Unassembled WGS sequence"/>
</dbReference>
<dbReference type="Proteomes" id="UP000184203">
    <property type="component" value="Unassembled WGS sequence"/>
</dbReference>
<dbReference type="Pfam" id="PF04967">
    <property type="entry name" value="HTH_10"/>
    <property type="match status" value="1"/>
</dbReference>
<reference evidence="6" key="3">
    <citation type="submission" date="2016-11" db="EMBL/GenBank/DDBJ databases">
        <authorList>
            <person name="Jaros S."/>
            <person name="Januszkiewicz K."/>
            <person name="Wedrychowicz H."/>
        </authorList>
    </citation>
    <scope>NUCLEOTIDE SEQUENCE [LARGE SCALE GENOMIC DNA]</scope>
    <source>
        <strain evidence="6">DX253</strain>
    </source>
</reference>
<name>E7QV11_HALPU</name>
<dbReference type="eggNOG" id="arCOG02276">
    <property type="taxonomic scope" value="Archaea"/>
</dbReference>
<proteinExistence type="predicted"/>
<evidence type="ECO:0000256" key="1">
    <source>
        <dbReference type="ARBA" id="ARBA00023015"/>
    </source>
</evidence>
<accession>E7QV11</accession>
<reference evidence="5 7" key="1">
    <citation type="journal article" date="2014" name="ISME J.">
        <title>Trehalose/2-sulfotrehalose biosynthesis and glycine-betaine uptake are widely spread mechanisms for osmoadaptation in the Halobacteriales.</title>
        <authorList>
            <person name="Youssef N.H."/>
            <person name="Savage-Ashlock K.N."/>
            <person name="McCully A.L."/>
            <person name="Luedtke B."/>
            <person name="Shaw E.I."/>
            <person name="Hoff W.D."/>
            <person name="Elshahed M.S."/>
        </authorList>
    </citation>
    <scope>NUCLEOTIDE SEQUENCE [LARGE SCALE GENOMIC DNA]</scope>
    <source>
        <strain evidence="5 7">DX253</strain>
    </source>
</reference>
<evidence type="ECO:0000256" key="2">
    <source>
        <dbReference type="ARBA" id="ARBA00023163"/>
    </source>
</evidence>
<protein>
    <submittedName>
        <fullName evidence="5">DNA binding domain-containing protein</fullName>
    </submittedName>
</protein>
<evidence type="ECO:0000313" key="8">
    <source>
        <dbReference type="Proteomes" id="UP000184203"/>
    </source>
</evidence>
<dbReference type="Pfam" id="PF15915">
    <property type="entry name" value="BAT"/>
    <property type="match status" value="1"/>
</dbReference>
<keyword evidence="2" id="KW-0804">Transcription</keyword>
<feature type="domain" description="Bacterioopsin transcriptional activator GAF and HTH associated" evidence="4">
    <location>
        <begin position="19"/>
        <end position="142"/>
    </location>
</feature>
<evidence type="ECO:0000259" key="3">
    <source>
        <dbReference type="Pfam" id="PF04967"/>
    </source>
</evidence>
<dbReference type="PATRIC" id="fig|797209.4.peg.2605"/>
<dbReference type="AlphaFoldDB" id="E7QV11"/>
<dbReference type="PANTHER" id="PTHR34236">
    <property type="entry name" value="DIMETHYL SULFOXIDE REDUCTASE TRANSCRIPTIONAL ACTIVATOR"/>
    <property type="match status" value="1"/>
</dbReference>
<evidence type="ECO:0000313" key="5">
    <source>
        <dbReference type="EMBL" id="EFW91529.1"/>
    </source>
</evidence>
<dbReference type="EMBL" id="AEMG01000013">
    <property type="protein sequence ID" value="EFW91529.1"/>
    <property type="molecule type" value="Genomic_DNA"/>
</dbReference>
<dbReference type="EMBL" id="FRAN01000005">
    <property type="protein sequence ID" value="SHL25557.1"/>
    <property type="molecule type" value="Genomic_DNA"/>
</dbReference>
<feature type="domain" description="HTH bat-type" evidence="3">
    <location>
        <begin position="159"/>
        <end position="210"/>
    </location>
</feature>
<evidence type="ECO:0000313" key="7">
    <source>
        <dbReference type="Proteomes" id="UP000003751"/>
    </source>
</evidence>
<dbReference type="OrthoDB" id="156233at2157"/>
<dbReference type="RefSeq" id="WP_007980551.1">
    <property type="nucleotide sequence ID" value="NZ_AEMG01000013.1"/>
</dbReference>
<dbReference type="InterPro" id="IPR007050">
    <property type="entry name" value="HTH_bacterioopsin"/>
</dbReference>